<feature type="binding site" evidence="7">
    <location>
        <position position="212"/>
    </location>
    <ligand>
        <name>S-adenosyl-L-methionine</name>
        <dbReference type="ChEBI" id="CHEBI:59789"/>
    </ligand>
</feature>
<dbReference type="GO" id="GO:0032259">
    <property type="term" value="P:methylation"/>
    <property type="evidence" value="ECO:0007669"/>
    <property type="project" value="UniProtKB-KW"/>
</dbReference>
<dbReference type="InterPro" id="IPR023095">
    <property type="entry name" value="Ade_MeTrfase_dom_2"/>
</dbReference>
<dbReference type="PIRSF" id="PIRSF000398">
    <property type="entry name" value="M_m6A_EcoRV"/>
    <property type="match status" value="1"/>
</dbReference>
<evidence type="ECO:0000313" key="9">
    <source>
        <dbReference type="EMBL" id="ACD71228.1"/>
    </source>
</evidence>
<dbReference type="PROSITE" id="PS00092">
    <property type="entry name" value="N6_MTASE"/>
    <property type="match status" value="1"/>
</dbReference>
<reference evidence="9 10" key="1">
    <citation type="journal article" date="2008" name="BMC Microbiol.">
        <title>Complete genome sequence of Treponema pallidum ssp. pallidum strain SS14 determined with oligonucleotide arrays.</title>
        <authorList>
            <person name="Matejkova P."/>
            <person name="Strouhal M."/>
            <person name="Smajs D."/>
            <person name="Norris S.J."/>
            <person name="Palzkill T."/>
            <person name="Petrosino J.F."/>
            <person name="Sodergren E."/>
            <person name="Norton J.E."/>
            <person name="Singh J."/>
            <person name="Richmond T.A."/>
            <person name="Molla M.N."/>
            <person name="Albert T.J."/>
            <person name="Weinstock G.M."/>
        </authorList>
    </citation>
    <scope>NUCLEOTIDE SEQUENCE [LARGE SCALE GENOMIC DNA]</scope>
    <source>
        <strain evidence="9 10">SS14</strain>
    </source>
</reference>
<proteinExistence type="inferred from homology"/>
<dbReference type="Pfam" id="PF02086">
    <property type="entry name" value="MethyltransfD12"/>
    <property type="match status" value="1"/>
</dbReference>
<keyword evidence="5 8" id="KW-0949">S-adenosyl-L-methionine</keyword>
<dbReference type="InterPro" id="IPR012327">
    <property type="entry name" value="MeTrfase_D12"/>
</dbReference>
<dbReference type="GO" id="GO:0006298">
    <property type="term" value="P:mismatch repair"/>
    <property type="evidence" value="ECO:0007669"/>
    <property type="project" value="TreeGrafter"/>
</dbReference>
<evidence type="ECO:0000256" key="3">
    <source>
        <dbReference type="ARBA" id="ARBA00022603"/>
    </source>
</evidence>
<dbReference type="SUPFAM" id="SSF53335">
    <property type="entry name" value="S-adenosyl-L-methionine-dependent methyltransferases"/>
    <property type="match status" value="1"/>
</dbReference>
<keyword evidence="4 8" id="KW-0808">Transferase</keyword>
<dbReference type="GO" id="GO:0009007">
    <property type="term" value="F:site-specific DNA-methyltransferase (adenine-specific) activity"/>
    <property type="evidence" value="ECO:0007669"/>
    <property type="project" value="UniProtKB-UniRule"/>
</dbReference>
<accession>A0A0H3BJD5</accession>
<dbReference type="KEGG" id="tpp:TPASS_0810"/>
<dbReference type="SMR" id="A0A0H3BJD5"/>
<dbReference type="PANTHER" id="PTHR30481">
    <property type="entry name" value="DNA ADENINE METHYLASE"/>
    <property type="match status" value="1"/>
</dbReference>
<feature type="binding site" evidence="7">
    <location>
        <position position="17"/>
    </location>
    <ligand>
        <name>S-adenosyl-L-methionine</name>
        <dbReference type="ChEBI" id="CHEBI:59789"/>
    </ligand>
</feature>
<dbReference type="GO" id="GO:0009307">
    <property type="term" value="P:DNA restriction-modification system"/>
    <property type="evidence" value="ECO:0007669"/>
    <property type="project" value="InterPro"/>
</dbReference>
<dbReference type="PRINTS" id="PR00505">
    <property type="entry name" value="D12N6MTFRASE"/>
</dbReference>
<evidence type="ECO:0000256" key="6">
    <source>
        <dbReference type="ARBA" id="ARBA00047942"/>
    </source>
</evidence>
<dbReference type="EC" id="2.1.1.72" evidence="2 8"/>
<feature type="binding site" evidence="7">
    <location>
        <position position="64"/>
    </location>
    <ligand>
        <name>S-adenosyl-L-methionine</name>
        <dbReference type="ChEBI" id="CHEBI:59789"/>
    </ligand>
</feature>
<dbReference type="PATRIC" id="fig|455434.6.peg.798"/>
<evidence type="ECO:0000256" key="8">
    <source>
        <dbReference type="RuleBase" id="RU361257"/>
    </source>
</evidence>
<sequence length="303" mass="33919">MSRSDTARPFVKWAGGKRALAPTLFAHMPQTFGSYFEPFVGGGALFWHLCACTRVRLHDIYLSDINWPLLCAYAAVRDRVEELIVRVGQHIACHTPTYYRLARRKFAVCEHPLEVAALFLYLNRSCYNGLYRVNKAGQFNVPLGRAAPASPFLNTTAPTPRSTQPAAQVGHLAIRIDEENLRSCARALANTTLNCQHFSCIQPARGDFVYLDPPYLGTFSAYDKTGFDRAAHESLAAFCMHLDARGVLFMLSNSDCPEVRAWYRPFRVQQLNAPRCIARSAHARGKRCEVLITNYPCADTATP</sequence>
<dbReference type="InterPro" id="IPR012263">
    <property type="entry name" value="M_m6A_EcoRV"/>
</dbReference>
<organism evidence="9 10">
    <name type="scientific">Treponema pallidum subsp. pallidum (strain SS14)</name>
    <dbReference type="NCBI Taxonomy" id="455434"/>
    <lineage>
        <taxon>Bacteria</taxon>
        <taxon>Pseudomonadati</taxon>
        <taxon>Spirochaetota</taxon>
        <taxon>Spirochaetia</taxon>
        <taxon>Spirochaetales</taxon>
        <taxon>Treponemataceae</taxon>
        <taxon>Treponema</taxon>
    </lineage>
</organism>
<dbReference type="GeneID" id="93876571"/>
<evidence type="ECO:0000256" key="7">
    <source>
        <dbReference type="PIRSR" id="PIRSR000398-1"/>
    </source>
</evidence>
<evidence type="ECO:0000256" key="2">
    <source>
        <dbReference type="ARBA" id="ARBA00011900"/>
    </source>
</evidence>
<dbReference type="AlphaFoldDB" id="A0A0H3BJD5"/>
<dbReference type="InterPro" id="IPR029063">
    <property type="entry name" value="SAM-dependent_MTases_sf"/>
</dbReference>
<comment type="similarity">
    <text evidence="1 8">Belongs to the N(4)/N(6)-methyltransferase family.</text>
</comment>
<dbReference type="EMBL" id="CP000805">
    <property type="protein sequence ID" value="ACD71228.1"/>
    <property type="molecule type" value="Genomic_DNA"/>
</dbReference>
<dbReference type="GO" id="GO:0043565">
    <property type="term" value="F:sequence-specific DNA binding"/>
    <property type="evidence" value="ECO:0007669"/>
    <property type="project" value="TreeGrafter"/>
</dbReference>
<evidence type="ECO:0000313" key="10">
    <source>
        <dbReference type="Proteomes" id="UP000001202"/>
    </source>
</evidence>
<dbReference type="Gene3D" id="3.40.50.150">
    <property type="entry name" value="Vaccinia Virus protein VP39"/>
    <property type="match status" value="1"/>
</dbReference>
<keyword evidence="3 8" id="KW-0489">Methyltransferase</keyword>
<dbReference type="Proteomes" id="UP000001202">
    <property type="component" value="Chromosome"/>
</dbReference>
<comment type="catalytic activity">
    <reaction evidence="6 8">
        <text>a 2'-deoxyadenosine in DNA + S-adenosyl-L-methionine = an N(6)-methyl-2'-deoxyadenosine in DNA + S-adenosyl-L-homocysteine + H(+)</text>
        <dbReference type="Rhea" id="RHEA:15197"/>
        <dbReference type="Rhea" id="RHEA-COMP:12418"/>
        <dbReference type="Rhea" id="RHEA-COMP:12419"/>
        <dbReference type="ChEBI" id="CHEBI:15378"/>
        <dbReference type="ChEBI" id="CHEBI:57856"/>
        <dbReference type="ChEBI" id="CHEBI:59789"/>
        <dbReference type="ChEBI" id="CHEBI:90615"/>
        <dbReference type="ChEBI" id="CHEBI:90616"/>
        <dbReference type="EC" id="2.1.1.72"/>
    </reaction>
</comment>
<protein>
    <recommendedName>
        <fullName evidence="2 8">Site-specific DNA-methyltransferase (adenine-specific)</fullName>
        <ecNumber evidence="2 8">2.1.1.72</ecNumber>
    </recommendedName>
</protein>
<dbReference type="Gene3D" id="1.10.1020.10">
    <property type="entry name" value="Adenine-specific Methyltransferase, Domain 2"/>
    <property type="match status" value="1"/>
</dbReference>
<dbReference type="InterPro" id="IPR002052">
    <property type="entry name" value="DNA_methylase_N6_adenine_CS"/>
</dbReference>
<dbReference type="PANTHER" id="PTHR30481:SF3">
    <property type="entry name" value="DNA ADENINE METHYLASE"/>
    <property type="match status" value="1"/>
</dbReference>
<evidence type="ECO:0000256" key="5">
    <source>
        <dbReference type="ARBA" id="ARBA00022691"/>
    </source>
</evidence>
<gene>
    <name evidence="9" type="primary">dam</name>
    <name evidence="9" type="ordered locus">TPASS_0810</name>
</gene>
<dbReference type="GO" id="GO:1904047">
    <property type="term" value="F:S-adenosyl-L-methionine binding"/>
    <property type="evidence" value="ECO:0007669"/>
    <property type="project" value="TreeGrafter"/>
</dbReference>
<evidence type="ECO:0000256" key="1">
    <source>
        <dbReference type="ARBA" id="ARBA00006594"/>
    </source>
</evidence>
<dbReference type="NCBIfam" id="TIGR00571">
    <property type="entry name" value="dam"/>
    <property type="match status" value="1"/>
</dbReference>
<feature type="binding site" evidence="7">
    <location>
        <position position="13"/>
    </location>
    <ligand>
        <name>S-adenosyl-L-methionine</name>
        <dbReference type="ChEBI" id="CHEBI:59789"/>
    </ligand>
</feature>
<evidence type="ECO:0000256" key="4">
    <source>
        <dbReference type="ARBA" id="ARBA00022679"/>
    </source>
</evidence>
<dbReference type="RefSeq" id="WP_010882255.1">
    <property type="nucleotide sequence ID" value="NC_010741.1"/>
</dbReference>
<name>A0A0H3BJD5_TREPS</name>